<gene>
    <name evidence="3" type="ORF">IEQ34_022099</name>
</gene>
<reference evidence="3 4" key="1">
    <citation type="journal article" date="2021" name="Hortic Res">
        <title>Chromosome-scale assembly of the Dendrobium chrysotoxum genome enhances the understanding of orchid evolution.</title>
        <authorList>
            <person name="Zhang Y."/>
            <person name="Zhang G.Q."/>
            <person name="Zhang D."/>
            <person name="Liu X.D."/>
            <person name="Xu X.Y."/>
            <person name="Sun W.H."/>
            <person name="Yu X."/>
            <person name="Zhu X."/>
            <person name="Wang Z.W."/>
            <person name="Zhao X."/>
            <person name="Zhong W.Y."/>
            <person name="Chen H."/>
            <person name="Yin W.L."/>
            <person name="Huang T."/>
            <person name="Niu S.C."/>
            <person name="Liu Z.J."/>
        </authorList>
    </citation>
    <scope>NUCLEOTIDE SEQUENCE [LARGE SCALE GENOMIC DNA]</scope>
    <source>
        <strain evidence="3">Lindl</strain>
    </source>
</reference>
<protein>
    <submittedName>
        <fullName evidence="3">Uncharacterized protein</fullName>
    </submittedName>
</protein>
<feature type="chain" id="PRO_5043641891" evidence="2">
    <location>
        <begin position="26"/>
        <end position="799"/>
    </location>
</feature>
<feature type="signal peptide" evidence="2">
    <location>
        <begin position="1"/>
        <end position="25"/>
    </location>
</feature>
<feature type="compositionally biased region" description="Basic and acidic residues" evidence="1">
    <location>
        <begin position="636"/>
        <end position="652"/>
    </location>
</feature>
<name>A0AAV7FWU4_DENCH</name>
<feature type="region of interest" description="Disordered" evidence="1">
    <location>
        <begin position="582"/>
        <end position="654"/>
    </location>
</feature>
<feature type="compositionally biased region" description="Basic and acidic residues" evidence="1">
    <location>
        <begin position="393"/>
        <end position="418"/>
    </location>
</feature>
<dbReference type="PANTHER" id="PTHR33448:SF4">
    <property type="entry name" value="CHLOROPLAST PROTEIN HCF243"/>
    <property type="match status" value="1"/>
</dbReference>
<evidence type="ECO:0000313" key="4">
    <source>
        <dbReference type="Proteomes" id="UP000775213"/>
    </source>
</evidence>
<evidence type="ECO:0000256" key="1">
    <source>
        <dbReference type="SAM" id="MobiDB-lite"/>
    </source>
</evidence>
<sequence>MPRAGPYKFFVALFLFLSRLIVVPSCSLNVLPISPDPLFPCILFYSQLSAQPSFFIPDSIQHMKKRRATMEAVERSHPHPSRSSSGGAGDFFICFSARPSSSSATSAASTTKRVPSTKALMSPGRCRDPSSAPALSASLSRRLRSSGSVKGGQSPMFPSGVPLAGRKKGCAFEAAEPSSPKVTCIGQVRVKAKKKVKSTAMARSRSKRGRDCCPGRNQSWVHQLPLSICEALRGIGSDFNCFVPCGARTGKEKGIGETRMVRSASSSSCGAVVAKWLLAVQENEEEVKGGEKVEVGLLVREEEKVEIGEMGNTGGERGEILVVGDKGEGEEEAAAARVSVCIPPRNALLLMRCRSDPVKMAALANRFWGSPVTRPLCEEEQEEEEDNEVEEEMERHGSKQKMEEDGEKPLVEKEKGDTVEVPGVAGELEEEEVDCRKATEEENRLTVEEQQLIDEKGITREEVSCGSPYVLEVNPPEDEEKEIVNGEQNQEKKAVANKFLSFKEREEERTDGIKVSEERRFGTIKASRSKERGRRRWKEKDTKRHNFSSELDTRRHSFSSEREAKRASFSIDRGRRWSFSLEKTGLEPNDHIKPLTFSATEASPEEEKKKEVTPEEEEQEEETEVTGEAESGKLTTAEEKHKAEVEEEKNGEAGEWTELPDCLLMMMYEPKLSMEVSKETWVCSNDFVRWRPQQTRNRIPSKPAAVGESADVNAAPLPPEPKVAEAAATVVLVAPMPDPSKSTAVQHKLLARPAAVAPYEPLVLTRCKSEPVRSSARLAPDACFWKDRHRPIGAAGIGF</sequence>
<feature type="region of interest" description="Disordered" evidence="1">
    <location>
        <begin position="525"/>
        <end position="569"/>
    </location>
</feature>
<feature type="compositionally biased region" description="Basic and acidic residues" evidence="1">
    <location>
        <begin position="551"/>
        <end position="566"/>
    </location>
</feature>
<dbReference type="EMBL" id="JAGFBR010000019">
    <property type="protein sequence ID" value="KAH0448299.1"/>
    <property type="molecule type" value="Genomic_DNA"/>
</dbReference>
<feature type="region of interest" description="Disordered" evidence="1">
    <location>
        <begin position="101"/>
        <end position="160"/>
    </location>
</feature>
<keyword evidence="4" id="KW-1185">Reference proteome</keyword>
<dbReference type="AlphaFoldDB" id="A0AAV7FWU4"/>
<comment type="caution">
    <text evidence="3">The sequence shown here is derived from an EMBL/GenBank/DDBJ whole genome shotgun (WGS) entry which is preliminary data.</text>
</comment>
<feature type="compositionally biased region" description="Basic and acidic residues" evidence="1">
    <location>
        <begin position="584"/>
        <end position="593"/>
    </location>
</feature>
<evidence type="ECO:0000256" key="2">
    <source>
        <dbReference type="SAM" id="SignalP"/>
    </source>
</evidence>
<dbReference type="PANTHER" id="PTHR33448">
    <property type="entry name" value="CHLOROPLAST PROTEIN HCF243-RELATED"/>
    <property type="match status" value="1"/>
</dbReference>
<accession>A0AAV7FWU4</accession>
<evidence type="ECO:0000313" key="3">
    <source>
        <dbReference type="EMBL" id="KAH0448299.1"/>
    </source>
</evidence>
<proteinExistence type="predicted"/>
<feature type="compositionally biased region" description="Acidic residues" evidence="1">
    <location>
        <begin position="378"/>
        <end position="392"/>
    </location>
</feature>
<feature type="compositionally biased region" description="Low complexity" evidence="1">
    <location>
        <begin position="101"/>
        <end position="111"/>
    </location>
</feature>
<keyword evidence="2" id="KW-0732">Signal</keyword>
<feature type="compositionally biased region" description="Acidic residues" evidence="1">
    <location>
        <begin position="614"/>
        <end position="627"/>
    </location>
</feature>
<organism evidence="3 4">
    <name type="scientific">Dendrobium chrysotoxum</name>
    <name type="common">Orchid</name>
    <dbReference type="NCBI Taxonomy" id="161865"/>
    <lineage>
        <taxon>Eukaryota</taxon>
        <taxon>Viridiplantae</taxon>
        <taxon>Streptophyta</taxon>
        <taxon>Embryophyta</taxon>
        <taxon>Tracheophyta</taxon>
        <taxon>Spermatophyta</taxon>
        <taxon>Magnoliopsida</taxon>
        <taxon>Liliopsida</taxon>
        <taxon>Asparagales</taxon>
        <taxon>Orchidaceae</taxon>
        <taxon>Epidendroideae</taxon>
        <taxon>Malaxideae</taxon>
        <taxon>Dendrobiinae</taxon>
        <taxon>Dendrobium</taxon>
    </lineage>
</organism>
<feature type="compositionally biased region" description="Basic and acidic residues" evidence="1">
    <location>
        <begin position="434"/>
        <end position="463"/>
    </location>
</feature>
<dbReference type="Proteomes" id="UP000775213">
    <property type="component" value="Unassembled WGS sequence"/>
</dbReference>
<feature type="compositionally biased region" description="Low complexity" evidence="1">
    <location>
        <begin position="129"/>
        <end position="140"/>
    </location>
</feature>
<feature type="region of interest" description="Disordered" evidence="1">
    <location>
        <begin position="377"/>
        <end position="490"/>
    </location>
</feature>